<dbReference type="STRING" id="665126.ABB55_08515"/>
<reference evidence="1 2" key="2">
    <citation type="submission" date="2015-10" db="EMBL/GenBank/DDBJ databases">
        <title>Draft Genome Sequence of Prosthecomicrobium hirschii ATCC 27832.</title>
        <authorList>
            <person name="Daniel J."/>
            <person name="Givan S.A."/>
            <person name="Brun Y.V."/>
            <person name="Brown P.J."/>
        </authorList>
    </citation>
    <scope>NUCLEOTIDE SEQUENCE [LARGE SCALE GENOMIC DNA]</scope>
    <source>
        <strain evidence="1 2">16</strain>
    </source>
</reference>
<dbReference type="Proteomes" id="UP000048984">
    <property type="component" value="Unassembled WGS sequence"/>
</dbReference>
<accession>A0A0P6VPC0</accession>
<organism evidence="1 2">
    <name type="scientific">Prosthecodimorpha hirschii</name>
    <dbReference type="NCBI Taxonomy" id="665126"/>
    <lineage>
        <taxon>Bacteria</taxon>
        <taxon>Pseudomonadati</taxon>
        <taxon>Pseudomonadota</taxon>
        <taxon>Alphaproteobacteria</taxon>
        <taxon>Hyphomicrobiales</taxon>
        <taxon>Ancalomicrobiaceae</taxon>
        <taxon>Prosthecodimorpha</taxon>
    </lineage>
</organism>
<protein>
    <submittedName>
        <fullName evidence="1">Uncharacterized protein</fullName>
    </submittedName>
</protein>
<keyword evidence="2" id="KW-1185">Reference proteome</keyword>
<gene>
    <name evidence="1" type="ORF">ABB55_08515</name>
</gene>
<proteinExistence type="predicted"/>
<name>A0A0P6VPC0_9HYPH</name>
<evidence type="ECO:0000313" key="1">
    <source>
        <dbReference type="EMBL" id="KPL52269.1"/>
    </source>
</evidence>
<comment type="caution">
    <text evidence="1">The sequence shown here is derived from an EMBL/GenBank/DDBJ whole genome shotgun (WGS) entry which is preliminary data.</text>
</comment>
<evidence type="ECO:0000313" key="2">
    <source>
        <dbReference type="Proteomes" id="UP000048984"/>
    </source>
</evidence>
<dbReference type="AlphaFoldDB" id="A0A0P6VPC0"/>
<reference evidence="1 2" key="1">
    <citation type="submission" date="2015-09" db="EMBL/GenBank/DDBJ databases">
        <authorList>
            <person name="Jackson K.R."/>
            <person name="Lunt B.L."/>
            <person name="Fisher J.N.B."/>
            <person name="Gardner A.V."/>
            <person name="Bailey M.E."/>
            <person name="Deus L.M."/>
            <person name="Earl A.S."/>
            <person name="Gibby P.D."/>
            <person name="Hartmann K.A."/>
            <person name="Liu J.E."/>
            <person name="Manci A.M."/>
            <person name="Nielsen D.A."/>
            <person name="Solomon M.B."/>
            <person name="Breakwell D.P."/>
            <person name="Burnett S.H."/>
            <person name="Grose J.H."/>
        </authorList>
    </citation>
    <scope>NUCLEOTIDE SEQUENCE [LARGE SCALE GENOMIC DNA]</scope>
    <source>
        <strain evidence="1 2">16</strain>
    </source>
</reference>
<sequence length="160" mass="17121">MTDLTDSQIRHGVNNGTLPLPVRSSNDSHYRRYSVADAIACLAADALVGRHLGAETVTSLIYENFDHLQKVARVYQDASVPGYFAIVRVGWTDGTRRLERLAVAIGPAADLRVVSRHGLVPIGDIDGDMIAIAATNITSLVSGLRQRAAKLGIGFEIGAV</sequence>
<dbReference type="EMBL" id="LJYW01000001">
    <property type="protein sequence ID" value="KPL52269.1"/>
    <property type="molecule type" value="Genomic_DNA"/>
</dbReference>